<keyword evidence="2 6" id="KW-0645">Protease</keyword>
<evidence type="ECO:0000256" key="4">
    <source>
        <dbReference type="ARBA" id="ARBA00022825"/>
    </source>
</evidence>
<accession>A0AAW4WK58</accession>
<dbReference type="InterPro" id="IPR017310">
    <property type="entry name" value="Pept_S8A_subtilisin_clostridia"/>
</dbReference>
<dbReference type="PANTHER" id="PTHR43806:SF11">
    <property type="entry name" value="CEREVISIN-RELATED"/>
    <property type="match status" value="1"/>
</dbReference>
<dbReference type="InterPro" id="IPR022398">
    <property type="entry name" value="Peptidase_S8_His-AS"/>
</dbReference>
<dbReference type="InterPro" id="IPR036852">
    <property type="entry name" value="Peptidase_S8/S53_dom_sf"/>
</dbReference>
<feature type="active site" description="Charge relay system" evidence="5 6">
    <location>
        <position position="204"/>
    </location>
</feature>
<dbReference type="PRINTS" id="PR00723">
    <property type="entry name" value="SUBTILISIN"/>
</dbReference>
<dbReference type="GO" id="GO:0004252">
    <property type="term" value="F:serine-type endopeptidase activity"/>
    <property type="evidence" value="ECO:0007669"/>
    <property type="project" value="UniProtKB-UniRule"/>
</dbReference>
<dbReference type="EMBL" id="JAJEQW010000017">
    <property type="protein sequence ID" value="MCC2243217.1"/>
    <property type="molecule type" value="Genomic_DNA"/>
</dbReference>
<comment type="caution">
    <text evidence="10">The sequence shown here is derived from an EMBL/GenBank/DDBJ whole genome shotgun (WGS) entry which is preliminary data.</text>
</comment>
<dbReference type="Pfam" id="PF18425">
    <property type="entry name" value="CspB_prodomain"/>
    <property type="match status" value="1"/>
</dbReference>
<dbReference type="Proteomes" id="UP001198893">
    <property type="component" value="Unassembled WGS sequence"/>
</dbReference>
<name>A0AAW4WK58_9FIRM</name>
<sequence>MNSSKRENLLNLALDATEEERLQSLNLNVGYQEETDTWEVIVKYTGSLRKLEEIFPDIEVTELSNEYAVIRLPEALMDAVTDRTEIEYMEKPKRLFFSVQQGIRASCLTSLYTRKMGLGGTELSGKGVITAFLDSGIDYRHPDFRKEDGSSRILAIWDQSIAGNPPAGFRLGTEYDRNIINDALQQEDIQEGYRICPSRDLSGHGTHVAGIAAGNGRSSNGRNRGVAYESDLLVVKLGTPGKNSFPRTTELMLGMDYILRKALELKQPVAVNISFGNTYGSHDGTSLLETYLSDMANYWKSVLVIGTGNEGSARGHTSGQLVMGREQEVEFAVGEYEPALSLQIWKSYADIFSIRITHPSGKTVGIIRQLQGPQRFTIEGTQVLLYFGEPSPFSPFQEIYFDFLPVENYIDSGIYKITLIPEKIVTGAYNMWLPSLAVIGEATGFLYPTEETTLTIPSTAYKVISVGAYDARYNQVAAFSGRGFTRETNQVKPDICAPGVDIESCAPGGGYTVRSGTSMATPFVTGTAALFMQWGIVEKHDAFLYGEKIKAYLIRGARPLPGYSLFPNPRLGWGVLCAADSLPSDAG</sequence>
<dbReference type="AlphaFoldDB" id="A0AAW4WK58"/>
<dbReference type="InterPro" id="IPR041365">
    <property type="entry name" value="CspB_prodomain"/>
</dbReference>
<feature type="domain" description="Csp protease B prodomain" evidence="9">
    <location>
        <begin position="5"/>
        <end position="93"/>
    </location>
</feature>
<evidence type="ECO:0000256" key="1">
    <source>
        <dbReference type="ARBA" id="ARBA00011073"/>
    </source>
</evidence>
<dbReference type="PIRSF" id="PIRSF037894">
    <property type="entry name" value="Subtilisin_rel_CspABC"/>
    <property type="match status" value="1"/>
</dbReference>
<dbReference type="Gene3D" id="3.30.70.2980">
    <property type="match status" value="1"/>
</dbReference>
<dbReference type="InterPro" id="IPR050131">
    <property type="entry name" value="Peptidase_S8_subtilisin-like"/>
</dbReference>
<dbReference type="PROSITE" id="PS00136">
    <property type="entry name" value="SUBTILASE_ASP"/>
    <property type="match status" value="1"/>
</dbReference>
<dbReference type="InterPro" id="IPR023828">
    <property type="entry name" value="Peptidase_S8_Ser-AS"/>
</dbReference>
<dbReference type="InterPro" id="IPR015500">
    <property type="entry name" value="Peptidase_S8_subtilisin-rel"/>
</dbReference>
<evidence type="ECO:0000313" key="10">
    <source>
        <dbReference type="EMBL" id="MCC2243217.1"/>
    </source>
</evidence>
<feature type="domain" description="Peptidase S8/S53" evidence="8">
    <location>
        <begin position="125"/>
        <end position="311"/>
    </location>
</feature>
<gene>
    <name evidence="10" type="ORF">LKD47_13120</name>
</gene>
<dbReference type="InterPro" id="IPR000209">
    <property type="entry name" value="Peptidase_S8/S53_dom"/>
</dbReference>
<dbReference type="PROSITE" id="PS51892">
    <property type="entry name" value="SUBTILASE"/>
    <property type="match status" value="1"/>
</dbReference>
<evidence type="ECO:0000259" key="8">
    <source>
        <dbReference type="Pfam" id="PF00082"/>
    </source>
</evidence>
<dbReference type="Gene3D" id="3.40.50.200">
    <property type="entry name" value="Peptidase S8/S53 domain"/>
    <property type="match status" value="1"/>
</dbReference>
<evidence type="ECO:0000259" key="9">
    <source>
        <dbReference type="Pfam" id="PF18425"/>
    </source>
</evidence>
<keyword evidence="3 6" id="KW-0378">Hydrolase</keyword>
<evidence type="ECO:0000313" key="11">
    <source>
        <dbReference type="Proteomes" id="UP001198893"/>
    </source>
</evidence>
<dbReference type="Pfam" id="PF00082">
    <property type="entry name" value="Peptidase_S8"/>
    <property type="match status" value="2"/>
</dbReference>
<dbReference type="InterPro" id="IPR023827">
    <property type="entry name" value="Peptidase_S8_Asp-AS"/>
</dbReference>
<dbReference type="CDD" id="cd07478">
    <property type="entry name" value="Peptidases_S8_CspA-like"/>
    <property type="match status" value="1"/>
</dbReference>
<evidence type="ECO:0000256" key="2">
    <source>
        <dbReference type="ARBA" id="ARBA00022670"/>
    </source>
</evidence>
<reference evidence="10" key="1">
    <citation type="submission" date="2021-10" db="EMBL/GenBank/DDBJ databases">
        <title>Anaerobic single-cell dispensing facilitates the cultivation of human gut bacteria.</title>
        <authorList>
            <person name="Afrizal A."/>
        </authorList>
    </citation>
    <scope>NUCLEOTIDE SEQUENCE</scope>
    <source>
        <strain evidence="10">CLA-AA-H204</strain>
    </source>
</reference>
<evidence type="ECO:0000256" key="5">
    <source>
        <dbReference type="PIRSR" id="PIRSR615500-1"/>
    </source>
</evidence>
<dbReference type="PROSITE" id="PS00138">
    <property type="entry name" value="SUBTILASE_SER"/>
    <property type="match status" value="1"/>
</dbReference>
<comment type="similarity">
    <text evidence="1 6 7">Belongs to the peptidase S8 family.</text>
</comment>
<evidence type="ECO:0000256" key="3">
    <source>
        <dbReference type="ARBA" id="ARBA00022801"/>
    </source>
</evidence>
<feature type="active site" description="Charge relay system" evidence="5 6">
    <location>
        <position position="134"/>
    </location>
</feature>
<dbReference type="GO" id="GO:0006508">
    <property type="term" value="P:proteolysis"/>
    <property type="evidence" value="ECO:0007669"/>
    <property type="project" value="UniProtKB-KW"/>
</dbReference>
<dbReference type="Gene3D" id="2.60.120.1290">
    <property type="match status" value="1"/>
</dbReference>
<dbReference type="PROSITE" id="PS00137">
    <property type="entry name" value="SUBTILASE_HIS"/>
    <property type="match status" value="1"/>
</dbReference>
<dbReference type="GO" id="GO:0005615">
    <property type="term" value="C:extracellular space"/>
    <property type="evidence" value="ECO:0007669"/>
    <property type="project" value="TreeGrafter"/>
</dbReference>
<keyword evidence="4 6" id="KW-0720">Serine protease</keyword>
<evidence type="ECO:0000256" key="6">
    <source>
        <dbReference type="PROSITE-ProRule" id="PRU01240"/>
    </source>
</evidence>
<dbReference type="InterPro" id="IPR034045">
    <property type="entry name" value="Pep_S8_CspA-like"/>
</dbReference>
<evidence type="ECO:0000256" key="7">
    <source>
        <dbReference type="RuleBase" id="RU003355"/>
    </source>
</evidence>
<feature type="domain" description="Peptidase S8/S53" evidence="8">
    <location>
        <begin position="451"/>
        <end position="573"/>
    </location>
</feature>
<dbReference type="RefSeq" id="WP_227710711.1">
    <property type="nucleotide sequence ID" value="NZ_JAJEQW010000017.1"/>
</dbReference>
<protein>
    <submittedName>
        <fullName evidence="10">S8 family serine peptidase</fullName>
    </submittedName>
</protein>
<proteinExistence type="inferred from homology"/>
<organism evidence="10 11">
    <name type="scientific">Roseburia amylophila</name>
    <dbReference type="NCBI Taxonomy" id="2981794"/>
    <lineage>
        <taxon>Bacteria</taxon>
        <taxon>Bacillati</taxon>
        <taxon>Bacillota</taxon>
        <taxon>Clostridia</taxon>
        <taxon>Lachnospirales</taxon>
        <taxon>Lachnospiraceae</taxon>
        <taxon>Roseburia</taxon>
    </lineage>
</organism>
<dbReference type="SUPFAM" id="SSF52743">
    <property type="entry name" value="Subtilisin-like"/>
    <property type="match status" value="1"/>
</dbReference>
<feature type="active site" description="Charge relay system" evidence="5 6">
    <location>
        <position position="518"/>
    </location>
</feature>
<dbReference type="PANTHER" id="PTHR43806">
    <property type="entry name" value="PEPTIDASE S8"/>
    <property type="match status" value="1"/>
</dbReference>